<evidence type="ECO:0000313" key="2">
    <source>
        <dbReference type="EMBL" id="KAA8550248.1"/>
    </source>
</evidence>
<dbReference type="AlphaFoldDB" id="A0A5J5C4M5"/>
<keyword evidence="1" id="KW-0175">Coiled coil</keyword>
<evidence type="ECO:0000313" key="3">
    <source>
        <dbReference type="Proteomes" id="UP000325577"/>
    </source>
</evidence>
<sequence length="208" mass="22638">MTALGGIRYESHDLEAQTQPQLMSFTEAANKVKELKKRLEEVEMELGTFQSSTNKLRGQLAESFSTVSARDSEIHFLNNEVADLNRQISDLRVAWPHVGPLQTWQGFLTLPPNLGSVVNDGDFWTVEVSPWHLTDPGSMVGLFAKEVAHAREARFFFGHSDVVDSELAVVFAGPKPTAVATGLKQVAGVTDSDLAMVLGLAVADVESA</sequence>
<dbReference type="Gene3D" id="1.20.5.300">
    <property type="match status" value="1"/>
</dbReference>
<keyword evidence="3" id="KW-1185">Reference proteome</keyword>
<reference evidence="2 3" key="1">
    <citation type="submission" date="2019-09" db="EMBL/GenBank/DDBJ databases">
        <title>A chromosome-level genome assembly of the Chinese tupelo Nyssa sinensis.</title>
        <authorList>
            <person name="Yang X."/>
            <person name="Kang M."/>
            <person name="Yang Y."/>
            <person name="Xiong H."/>
            <person name="Wang M."/>
            <person name="Zhang Z."/>
            <person name="Wang Z."/>
            <person name="Wu H."/>
            <person name="Ma T."/>
            <person name="Liu J."/>
            <person name="Xi Z."/>
        </authorList>
    </citation>
    <scope>NUCLEOTIDE SEQUENCE [LARGE SCALE GENOMIC DNA]</scope>
    <source>
        <strain evidence="2">J267</strain>
        <tissue evidence="2">Leaf</tissue>
    </source>
</reference>
<proteinExistence type="predicted"/>
<feature type="coiled-coil region" evidence="1">
    <location>
        <begin position="25"/>
        <end position="94"/>
    </location>
</feature>
<accession>A0A5J5C4M5</accession>
<protein>
    <submittedName>
        <fullName evidence="2">Uncharacterized protein</fullName>
    </submittedName>
</protein>
<dbReference type="Proteomes" id="UP000325577">
    <property type="component" value="Linkage Group LG0"/>
</dbReference>
<name>A0A5J5C4M5_9ASTE</name>
<evidence type="ECO:0000256" key="1">
    <source>
        <dbReference type="SAM" id="Coils"/>
    </source>
</evidence>
<dbReference type="EMBL" id="CM018031">
    <property type="protein sequence ID" value="KAA8550248.1"/>
    <property type="molecule type" value="Genomic_DNA"/>
</dbReference>
<dbReference type="OrthoDB" id="6436679at2759"/>
<gene>
    <name evidence="2" type="ORF">F0562_001932</name>
</gene>
<organism evidence="2 3">
    <name type="scientific">Nyssa sinensis</name>
    <dbReference type="NCBI Taxonomy" id="561372"/>
    <lineage>
        <taxon>Eukaryota</taxon>
        <taxon>Viridiplantae</taxon>
        <taxon>Streptophyta</taxon>
        <taxon>Embryophyta</taxon>
        <taxon>Tracheophyta</taxon>
        <taxon>Spermatophyta</taxon>
        <taxon>Magnoliopsida</taxon>
        <taxon>eudicotyledons</taxon>
        <taxon>Gunneridae</taxon>
        <taxon>Pentapetalae</taxon>
        <taxon>asterids</taxon>
        <taxon>Cornales</taxon>
        <taxon>Nyssaceae</taxon>
        <taxon>Nyssa</taxon>
    </lineage>
</organism>